<dbReference type="Gene3D" id="3.40.630.30">
    <property type="match status" value="1"/>
</dbReference>
<sequence>MILIETKVNGMNITANIREHSKIAQPQTISGRDGSFARLKGIGAASGTLDGENLHVLRVDVDEAYQGRGFGLALLQALLQKALQHGVSIDGTAFLIADEQETAGLQVYYAKMGFEDDPDYGATDHKQQHPMKAKVSVAITNIQNWRATRYSRDPAHIVSFS</sequence>
<gene>
    <name evidence="2" type="ORF">EKH80_17625</name>
</gene>
<keyword evidence="2" id="KW-0808">Transferase</keyword>
<dbReference type="RefSeq" id="WP_126686094.1">
    <property type="nucleotide sequence ID" value="NZ_RYYV01000015.1"/>
</dbReference>
<dbReference type="GO" id="GO:0016747">
    <property type="term" value="F:acyltransferase activity, transferring groups other than amino-acyl groups"/>
    <property type="evidence" value="ECO:0007669"/>
    <property type="project" value="InterPro"/>
</dbReference>
<evidence type="ECO:0000259" key="1">
    <source>
        <dbReference type="PROSITE" id="PS51186"/>
    </source>
</evidence>
<keyword evidence="3" id="KW-1185">Reference proteome</keyword>
<dbReference type="SUPFAM" id="SSF55729">
    <property type="entry name" value="Acyl-CoA N-acyltransferases (Nat)"/>
    <property type="match status" value="1"/>
</dbReference>
<dbReference type="InterPro" id="IPR000182">
    <property type="entry name" value="GNAT_dom"/>
</dbReference>
<dbReference type="InterPro" id="IPR016181">
    <property type="entry name" value="Acyl_CoA_acyltransferase"/>
</dbReference>
<evidence type="ECO:0000313" key="2">
    <source>
        <dbReference type="EMBL" id="RUL72498.1"/>
    </source>
</evidence>
<comment type="caution">
    <text evidence="2">The sequence shown here is derived from an EMBL/GenBank/DDBJ whole genome shotgun (WGS) entry which is preliminary data.</text>
</comment>
<dbReference type="EMBL" id="RYYV01000015">
    <property type="protein sequence ID" value="RUL72498.1"/>
    <property type="molecule type" value="Genomic_DNA"/>
</dbReference>
<organism evidence="2 3">
    <name type="scientific">Dyella choica</name>
    <dbReference type="NCBI Taxonomy" id="1927959"/>
    <lineage>
        <taxon>Bacteria</taxon>
        <taxon>Pseudomonadati</taxon>
        <taxon>Pseudomonadota</taxon>
        <taxon>Gammaproteobacteria</taxon>
        <taxon>Lysobacterales</taxon>
        <taxon>Rhodanobacteraceae</taxon>
        <taxon>Dyella</taxon>
    </lineage>
</organism>
<feature type="domain" description="N-acetyltransferase" evidence="1">
    <location>
        <begin position="1"/>
        <end position="136"/>
    </location>
</feature>
<dbReference type="Pfam" id="PF13508">
    <property type="entry name" value="Acetyltransf_7"/>
    <property type="match status" value="1"/>
</dbReference>
<dbReference type="AlphaFoldDB" id="A0A3S0R1Y3"/>
<proteinExistence type="predicted"/>
<dbReference type="PROSITE" id="PS51186">
    <property type="entry name" value="GNAT"/>
    <property type="match status" value="1"/>
</dbReference>
<evidence type="ECO:0000313" key="3">
    <source>
        <dbReference type="Proteomes" id="UP000274358"/>
    </source>
</evidence>
<reference evidence="2 3" key="1">
    <citation type="submission" date="2018-12" db="EMBL/GenBank/DDBJ databases">
        <title>Dyella dinghuensis sp. nov. DHOA06 and Dyella choica sp. nov. 4M-K27, isolated from forest soil.</title>
        <authorList>
            <person name="Qiu L.-H."/>
            <person name="Gao Z.-H."/>
        </authorList>
    </citation>
    <scope>NUCLEOTIDE SEQUENCE [LARGE SCALE GENOMIC DNA]</scope>
    <source>
        <strain evidence="2 3">4M-K27</strain>
    </source>
</reference>
<accession>A0A3S0R1Y3</accession>
<dbReference type="Proteomes" id="UP000274358">
    <property type="component" value="Unassembled WGS sequence"/>
</dbReference>
<protein>
    <submittedName>
        <fullName evidence="2">GNAT family N-acetyltransferase</fullName>
    </submittedName>
</protein>
<name>A0A3S0R1Y3_9GAMM</name>